<dbReference type="OrthoDB" id="428854at2759"/>
<feature type="compositionally biased region" description="Polar residues" evidence="1">
    <location>
        <begin position="488"/>
        <end position="502"/>
    </location>
</feature>
<sequence length="589" mass="62295">MSGTNPFRRRIAQQSSNVPTPNPTSIGSVHNAFGNDDRPEPRIPPIDTGQINDLPRPAKTKTGKTVRIISPHSATSDGEDAIPNRFFSPPPSLHSPPPSNLLSPRSIQDESPEDPFDAGSDGAGNNTEDEGTQQNALSNSGDLQSSVGGVRAMPVNPFKKTLAILDTESGSGPTSPSSEGRSVEVESKTTRPHYDVDDFKRLLLTGEKSVPGANAAVPPPVSFQSPAHVGDSSSNTDASSISRQSIFEPVSGPLQESPRTSHDSIASDDERQRLVGSITTTSERIKPFAPRHRHGKLVKPNAPQTVSFEDPTLSFSDSTMSAMAPVDGSVPGSPSDVDKPLPPLPPPPSIQPLTQSPTESTDYDLRGSYSESEDAPSTTTAQKRSPPSPPISRRHSQLRAKTFASSPERSTPIIEEASAGPVLLSQSPPTANSKAPPPPPPRRAGLARGNSSSSMSTGMSFKPMSDRSNATDVSTRSAKPRPPVPHNRSPSVSLVKPPNQTQSISGSPSMAPPPPPPPPRRRGSSQSSYTPSRLSGHYTERLRSDSGASSTSYLAMTPLGSIGAENKDVMADLSALQRDVDELRGKLKD</sequence>
<feature type="region of interest" description="Disordered" evidence="1">
    <location>
        <begin position="1"/>
        <end position="198"/>
    </location>
</feature>
<feature type="compositionally biased region" description="Pro residues" evidence="1">
    <location>
        <begin position="88"/>
        <end position="99"/>
    </location>
</feature>
<proteinExistence type="predicted"/>
<dbReference type="Proteomes" id="UP000664203">
    <property type="component" value="Unassembled WGS sequence"/>
</dbReference>
<gene>
    <name evidence="2" type="ORF">ALECFALPRED_003319</name>
</gene>
<evidence type="ECO:0000256" key="1">
    <source>
        <dbReference type="SAM" id="MobiDB-lite"/>
    </source>
</evidence>
<feature type="compositionally biased region" description="Low complexity" evidence="1">
    <location>
        <begin position="167"/>
        <end position="180"/>
    </location>
</feature>
<reference evidence="2" key="1">
    <citation type="submission" date="2021-03" db="EMBL/GenBank/DDBJ databases">
        <authorList>
            <person name="Tagirdzhanova G."/>
        </authorList>
    </citation>
    <scope>NUCLEOTIDE SEQUENCE</scope>
</reference>
<feature type="compositionally biased region" description="Polar residues" evidence="1">
    <location>
        <begin position="466"/>
        <end position="477"/>
    </location>
</feature>
<feature type="compositionally biased region" description="Low complexity" evidence="1">
    <location>
        <begin position="451"/>
        <end position="460"/>
    </location>
</feature>
<accession>A0A8H3HY94</accession>
<feature type="compositionally biased region" description="Polar residues" evidence="1">
    <location>
        <begin position="424"/>
        <end position="433"/>
    </location>
</feature>
<feature type="compositionally biased region" description="Polar residues" evidence="1">
    <location>
        <begin position="132"/>
        <end position="147"/>
    </location>
</feature>
<feature type="compositionally biased region" description="Pro residues" evidence="1">
    <location>
        <begin position="340"/>
        <end position="350"/>
    </location>
</feature>
<feature type="compositionally biased region" description="Basic and acidic residues" evidence="1">
    <location>
        <begin position="181"/>
        <end position="198"/>
    </location>
</feature>
<protein>
    <submittedName>
        <fullName evidence="2">Uncharacterized protein</fullName>
    </submittedName>
</protein>
<evidence type="ECO:0000313" key="2">
    <source>
        <dbReference type="EMBL" id="CAF9907402.1"/>
    </source>
</evidence>
<feature type="compositionally biased region" description="Low complexity" evidence="1">
    <location>
        <begin position="232"/>
        <end position="242"/>
    </location>
</feature>
<dbReference type="EMBL" id="CAJPDR010000021">
    <property type="protein sequence ID" value="CAF9907402.1"/>
    <property type="molecule type" value="Genomic_DNA"/>
</dbReference>
<dbReference type="AlphaFoldDB" id="A0A8H3HY94"/>
<keyword evidence="3" id="KW-1185">Reference proteome</keyword>
<feature type="compositionally biased region" description="Polar residues" evidence="1">
    <location>
        <begin position="302"/>
        <end position="321"/>
    </location>
</feature>
<feature type="region of interest" description="Disordered" evidence="1">
    <location>
        <begin position="210"/>
        <end position="554"/>
    </location>
</feature>
<comment type="caution">
    <text evidence="2">The sequence shown here is derived from an EMBL/GenBank/DDBJ whole genome shotgun (WGS) entry which is preliminary data.</text>
</comment>
<evidence type="ECO:0000313" key="3">
    <source>
        <dbReference type="Proteomes" id="UP000664203"/>
    </source>
</evidence>
<feature type="compositionally biased region" description="Polar residues" evidence="1">
    <location>
        <begin position="12"/>
        <end position="28"/>
    </location>
</feature>
<organism evidence="2 3">
    <name type="scientific">Alectoria fallacina</name>
    <dbReference type="NCBI Taxonomy" id="1903189"/>
    <lineage>
        <taxon>Eukaryota</taxon>
        <taxon>Fungi</taxon>
        <taxon>Dikarya</taxon>
        <taxon>Ascomycota</taxon>
        <taxon>Pezizomycotina</taxon>
        <taxon>Lecanoromycetes</taxon>
        <taxon>OSLEUM clade</taxon>
        <taxon>Lecanoromycetidae</taxon>
        <taxon>Lecanorales</taxon>
        <taxon>Lecanorineae</taxon>
        <taxon>Parmeliaceae</taxon>
        <taxon>Alectoria</taxon>
    </lineage>
</organism>
<name>A0A8H3HY94_9LECA</name>